<evidence type="ECO:0000313" key="4">
    <source>
        <dbReference type="WormBase" id="F20C5.7"/>
    </source>
</evidence>
<dbReference type="OrthoDB" id="5841659at2759"/>
<keyword evidence="1" id="KW-1133">Transmembrane helix</keyword>
<dbReference type="RefSeq" id="NP_001023140.1">
    <property type="nucleotide sequence ID" value="NM_001027969.1"/>
</dbReference>
<dbReference type="GO" id="GO:1902884">
    <property type="term" value="P:positive regulation of response to oxidative stress"/>
    <property type="evidence" value="ECO:0007669"/>
    <property type="project" value="InterPro"/>
</dbReference>
<dbReference type="eggNOG" id="KOG4651">
    <property type="taxonomic scope" value="Eukaryota"/>
</dbReference>
<dbReference type="OMA" id="DYKEGWY"/>
<dbReference type="EMBL" id="BX284604">
    <property type="protein sequence ID" value="CAD89736.1"/>
    <property type="molecule type" value="Genomic_DNA"/>
</dbReference>
<dbReference type="PANTHER" id="PTHR22900">
    <property type="entry name" value="PROTEIN CBG14245-RELATED"/>
    <property type="match status" value="1"/>
</dbReference>
<name>Q86D14_CAEEL</name>
<dbReference type="UCSC" id="F20C5.7">
    <property type="organism name" value="c. elegans"/>
</dbReference>
<evidence type="ECO:0000256" key="1">
    <source>
        <dbReference type="SAM" id="Phobius"/>
    </source>
</evidence>
<reference evidence="2 3" key="1">
    <citation type="journal article" date="1998" name="Science">
        <title>Genome sequence of the nematode C. elegans: a platform for investigating biology.</title>
        <authorList>
            <consortium name="The C. elegans sequencing consortium"/>
            <person name="Sulson J.E."/>
            <person name="Waterston R."/>
        </authorList>
    </citation>
    <scope>NUCLEOTIDE SEQUENCE [LARGE SCALE GENOMIC DNA]</scope>
    <source>
        <strain evidence="2 3">Bristol N2</strain>
    </source>
</reference>
<feature type="transmembrane region" description="Helical" evidence="1">
    <location>
        <begin position="6"/>
        <end position="24"/>
    </location>
</feature>
<dbReference type="WormBase" id="F20C5.7">
    <property type="protein sequence ID" value="CE33776"/>
    <property type="gene ID" value="WBGene00008972"/>
</dbReference>
<dbReference type="AGR" id="WB:WBGene00008972"/>
<dbReference type="PaxDb" id="6239-F20C5.7"/>
<organism evidence="2 3">
    <name type="scientific">Caenorhabditis elegans</name>
    <dbReference type="NCBI Taxonomy" id="6239"/>
    <lineage>
        <taxon>Eukaryota</taxon>
        <taxon>Metazoa</taxon>
        <taxon>Ecdysozoa</taxon>
        <taxon>Nematoda</taxon>
        <taxon>Chromadorea</taxon>
        <taxon>Rhabditida</taxon>
        <taxon>Rhabditina</taxon>
        <taxon>Rhabditomorpha</taxon>
        <taxon>Rhabditoidea</taxon>
        <taxon>Rhabditidae</taxon>
        <taxon>Peloderinae</taxon>
        <taxon>Caenorhabditis</taxon>
    </lineage>
</organism>
<dbReference type="PANTHER" id="PTHR22900:SF8">
    <property type="entry name" value="PROTEIN CBG16438"/>
    <property type="match status" value="1"/>
</dbReference>
<accession>Q86D14</accession>
<protein>
    <submittedName>
        <fullName evidence="2">Uncharacterized protein</fullName>
    </submittedName>
</protein>
<dbReference type="CTD" id="3565768"/>
<gene>
    <name evidence="2" type="ORF">CELE_F20C5.7</name>
    <name evidence="2 4" type="ORF">F20C5.7</name>
</gene>
<dbReference type="GeneID" id="3565768"/>
<keyword evidence="1" id="KW-0812">Transmembrane</keyword>
<sequence length="308" mass="36468">MWSSSTQRRTIIIIIIIILIKIVFFRVEKKIVIRDLSETNLFEYIADQNLLWLDEGEEKSFEGYSKIPAFEQVSKKLAAIGNDRTAICETDTLIGQQVLCGLQEKFNDESVCDSDSLTYFADIDDLKRENELNANFTNWKLLFPRQDPIERFVDHFMDACVREDRSCFNCKLDLRCYLIQIWTQLTQIHSKTKKVDEDHMKYVPQNWFCEMEEMNQKFTFVDYSLFAKPTNPAYAEMLRPDRIDNDGLLADSLSSYEKISSFYKSFIYSRADVLDLFTKVYYYDYMVLQIPLPQLKDAEVRDYREGWH</sequence>
<dbReference type="KEGG" id="cel:CELE_F20C5.7"/>
<dbReference type="GO" id="GO:0050650">
    <property type="term" value="P:chondroitin sulfate proteoglycan biosynthetic process"/>
    <property type="evidence" value="ECO:0007669"/>
    <property type="project" value="InterPro"/>
</dbReference>
<dbReference type="InterPro" id="IPR007669">
    <property type="entry name" value="Chst-1-like"/>
</dbReference>
<dbReference type="FunCoup" id="Q86D14">
    <property type="interactions" value="1530"/>
</dbReference>
<keyword evidence="1" id="KW-0472">Membrane</keyword>
<dbReference type="PhylomeDB" id="Q86D14"/>
<evidence type="ECO:0000313" key="3">
    <source>
        <dbReference type="Proteomes" id="UP000001940"/>
    </source>
</evidence>
<dbReference type="InParanoid" id="Q86D14"/>
<keyword evidence="3" id="KW-1185">Reference proteome</keyword>
<dbReference type="AlphaFoldDB" id="Q86D14"/>
<evidence type="ECO:0000313" key="2">
    <source>
        <dbReference type="EMBL" id="CAD89736.1"/>
    </source>
</evidence>
<dbReference type="HOGENOM" id="CLU_903806_0_0_1"/>
<proteinExistence type="predicted"/>
<dbReference type="GO" id="GO:0047756">
    <property type="term" value="F:chondroitin 4-sulfotransferase activity"/>
    <property type="evidence" value="ECO:0007669"/>
    <property type="project" value="InterPro"/>
</dbReference>
<dbReference type="Proteomes" id="UP000001940">
    <property type="component" value="Chromosome IV"/>
</dbReference>